<feature type="compositionally biased region" description="Polar residues" evidence="1">
    <location>
        <begin position="24"/>
        <end position="36"/>
    </location>
</feature>
<evidence type="ECO:0000313" key="3">
    <source>
        <dbReference type="Proteomes" id="UP000789739"/>
    </source>
</evidence>
<dbReference type="Proteomes" id="UP000789739">
    <property type="component" value="Unassembled WGS sequence"/>
</dbReference>
<protein>
    <submittedName>
        <fullName evidence="2">4862_t:CDS:1</fullName>
    </submittedName>
</protein>
<sequence length="210" mass="22620">MSQLSSPTMIASGWSGAESIRVGEQTSSNRNESARNTIIGSGVREYVADVEIGTMTTPNTQMGTSRATAVDSTMDETMGTISTTSYTRSLVTTDDDDTSFHVTPGASSPTIITSRTTLPPLSNNSMTISRSASISYQRALPKVSMLQIEPMTRRLTVNLGQQGRSIVVRDTDAGGTDHVVNVVSLRPQTPTRSRMPGLKRKLLFWKGTTT</sequence>
<keyword evidence="3" id="KW-1185">Reference proteome</keyword>
<comment type="caution">
    <text evidence="2">The sequence shown here is derived from an EMBL/GenBank/DDBJ whole genome shotgun (WGS) entry which is preliminary data.</text>
</comment>
<organism evidence="2 3">
    <name type="scientific">Paraglomus brasilianum</name>
    <dbReference type="NCBI Taxonomy" id="144538"/>
    <lineage>
        <taxon>Eukaryota</taxon>
        <taxon>Fungi</taxon>
        <taxon>Fungi incertae sedis</taxon>
        <taxon>Mucoromycota</taxon>
        <taxon>Glomeromycotina</taxon>
        <taxon>Glomeromycetes</taxon>
        <taxon>Paraglomerales</taxon>
        <taxon>Paraglomeraceae</taxon>
        <taxon>Paraglomus</taxon>
    </lineage>
</organism>
<evidence type="ECO:0000256" key="1">
    <source>
        <dbReference type="SAM" id="MobiDB-lite"/>
    </source>
</evidence>
<reference evidence="2" key="1">
    <citation type="submission" date="2021-06" db="EMBL/GenBank/DDBJ databases">
        <authorList>
            <person name="Kallberg Y."/>
            <person name="Tangrot J."/>
            <person name="Rosling A."/>
        </authorList>
    </citation>
    <scope>NUCLEOTIDE SEQUENCE</scope>
    <source>
        <strain evidence="2">BR232B</strain>
    </source>
</reference>
<dbReference type="EMBL" id="CAJVPI010000535">
    <property type="protein sequence ID" value="CAG8547263.1"/>
    <property type="molecule type" value="Genomic_DNA"/>
</dbReference>
<dbReference type="AlphaFoldDB" id="A0A9N9AW84"/>
<evidence type="ECO:0000313" key="2">
    <source>
        <dbReference type="EMBL" id="CAG8547263.1"/>
    </source>
</evidence>
<dbReference type="OrthoDB" id="2449088at2759"/>
<accession>A0A9N9AW84</accession>
<feature type="region of interest" description="Disordered" evidence="1">
    <location>
        <begin position="15"/>
        <end position="36"/>
    </location>
</feature>
<gene>
    <name evidence="2" type="ORF">PBRASI_LOCUS4899</name>
</gene>
<proteinExistence type="predicted"/>
<name>A0A9N9AW84_9GLOM</name>